<comment type="similarity">
    <text evidence="4 19">Belongs to the CobS family.</text>
</comment>
<evidence type="ECO:0000256" key="13">
    <source>
        <dbReference type="ARBA" id="ARBA00023136"/>
    </source>
</evidence>
<dbReference type="Pfam" id="PF02654">
    <property type="entry name" value="CobS"/>
    <property type="match status" value="1"/>
</dbReference>
<dbReference type="EC" id="2.7.8.26" evidence="5 19"/>
<keyword evidence="10 19" id="KW-0812">Transmembrane</keyword>
<comment type="function">
    <text evidence="14 19">Joins adenosylcobinamide-GDP and alpha-ribazole to generate adenosylcobalamin (Ado-cobalamin). Also synthesizes adenosylcobalamin 5'-phosphate from adenosylcobinamide-GDP and alpha-ribazole 5'-phosphate.</text>
</comment>
<evidence type="ECO:0000256" key="1">
    <source>
        <dbReference type="ARBA" id="ARBA00001946"/>
    </source>
</evidence>
<feature type="transmembrane region" description="Helical" evidence="19">
    <location>
        <begin position="75"/>
        <end position="98"/>
    </location>
</feature>
<dbReference type="GO" id="GO:0005886">
    <property type="term" value="C:plasma membrane"/>
    <property type="evidence" value="ECO:0007669"/>
    <property type="project" value="UniProtKB-SubCell"/>
</dbReference>
<dbReference type="GO" id="GO:0008818">
    <property type="term" value="F:cobalamin 5'-phosphate synthase activity"/>
    <property type="evidence" value="ECO:0007669"/>
    <property type="project" value="UniProtKB-UniRule"/>
</dbReference>
<evidence type="ECO:0000256" key="6">
    <source>
        <dbReference type="ARBA" id="ARBA00015850"/>
    </source>
</evidence>
<evidence type="ECO:0000313" key="20">
    <source>
        <dbReference type="EMBL" id="RGW55956.1"/>
    </source>
</evidence>
<dbReference type="InterPro" id="IPR003805">
    <property type="entry name" value="CobS"/>
</dbReference>
<comment type="subcellular location">
    <subcellularLocation>
        <location evidence="2 19">Cell membrane</location>
        <topology evidence="2 19">Multi-pass membrane protein</topology>
    </subcellularLocation>
</comment>
<name>A0A395XV05_9FIRM</name>
<evidence type="ECO:0000256" key="15">
    <source>
        <dbReference type="ARBA" id="ARBA00032605"/>
    </source>
</evidence>
<dbReference type="Proteomes" id="UP000266376">
    <property type="component" value="Unassembled WGS sequence"/>
</dbReference>
<evidence type="ECO:0000256" key="17">
    <source>
        <dbReference type="ARBA" id="ARBA00048623"/>
    </source>
</evidence>
<keyword evidence="7 19" id="KW-1003">Cell membrane</keyword>
<dbReference type="UniPathway" id="UPA00148">
    <property type="reaction ID" value="UER00238"/>
</dbReference>
<comment type="cofactor">
    <cofactor evidence="1 19">
        <name>Mg(2+)</name>
        <dbReference type="ChEBI" id="CHEBI:18420"/>
    </cofactor>
</comment>
<keyword evidence="9 19" id="KW-0808">Transferase</keyword>
<evidence type="ECO:0000313" key="21">
    <source>
        <dbReference type="Proteomes" id="UP000266376"/>
    </source>
</evidence>
<evidence type="ECO:0000256" key="8">
    <source>
        <dbReference type="ARBA" id="ARBA00022573"/>
    </source>
</evidence>
<accession>A0A395XV05</accession>
<dbReference type="PANTHER" id="PTHR34148">
    <property type="entry name" value="ADENOSYLCOBINAMIDE-GDP RIBAZOLETRANSFERASE"/>
    <property type="match status" value="1"/>
</dbReference>
<feature type="transmembrane region" description="Helical" evidence="19">
    <location>
        <begin position="197"/>
        <end position="228"/>
    </location>
</feature>
<sequence>MKKMWNSFKIAFSMYSKIPMPQSEWTDENMSLAMCFFPWVGAVIGLASWVVYQAGGWLADRQETLSSGIPGSSNLFLTILLVLIPIFITGGIHLDGFLDTQDALSSYQPMERRLEILKDSHAGAFAIISCSVYFLAYTGIYSMLTAHAAKVIAISFMLSRTLSGLSVICFPQARKKGQGLVATFSESAEKRVNRRTLMIYLIVLSALMIVVGKWSGAAAVIMAFLVFWYYHHMCISKFGGVTGDLAGYFLQMCEILMALAVVVMEQILLLLK</sequence>
<comment type="catalytic activity">
    <reaction evidence="17 19">
        <text>alpha-ribazole + adenosylcob(III)inamide-GDP = adenosylcob(III)alamin + GMP + H(+)</text>
        <dbReference type="Rhea" id="RHEA:16049"/>
        <dbReference type="ChEBI" id="CHEBI:10329"/>
        <dbReference type="ChEBI" id="CHEBI:15378"/>
        <dbReference type="ChEBI" id="CHEBI:18408"/>
        <dbReference type="ChEBI" id="CHEBI:58115"/>
        <dbReference type="ChEBI" id="CHEBI:60487"/>
        <dbReference type="EC" id="2.7.8.26"/>
    </reaction>
</comment>
<evidence type="ECO:0000256" key="9">
    <source>
        <dbReference type="ARBA" id="ARBA00022679"/>
    </source>
</evidence>
<evidence type="ECO:0000256" key="7">
    <source>
        <dbReference type="ARBA" id="ARBA00022475"/>
    </source>
</evidence>
<proteinExistence type="inferred from homology"/>
<evidence type="ECO:0000256" key="11">
    <source>
        <dbReference type="ARBA" id="ARBA00022842"/>
    </source>
</evidence>
<evidence type="ECO:0000256" key="19">
    <source>
        <dbReference type="HAMAP-Rule" id="MF_00719"/>
    </source>
</evidence>
<reference evidence="20 21" key="1">
    <citation type="submission" date="2018-08" db="EMBL/GenBank/DDBJ databases">
        <title>A genome reference for cultivated species of the human gut microbiota.</title>
        <authorList>
            <person name="Zou Y."/>
            <person name="Xue W."/>
            <person name="Luo G."/>
        </authorList>
    </citation>
    <scope>NUCLEOTIDE SEQUENCE [LARGE SCALE GENOMIC DNA]</scope>
    <source>
        <strain evidence="20 21">AF12-11</strain>
    </source>
</reference>
<keyword evidence="13 19" id="KW-0472">Membrane</keyword>
<dbReference type="PANTHER" id="PTHR34148:SF1">
    <property type="entry name" value="ADENOSYLCOBINAMIDE-GDP RIBAZOLETRANSFERASE"/>
    <property type="match status" value="1"/>
</dbReference>
<evidence type="ECO:0000256" key="3">
    <source>
        <dbReference type="ARBA" id="ARBA00004663"/>
    </source>
</evidence>
<dbReference type="AlphaFoldDB" id="A0A395XV05"/>
<evidence type="ECO:0000256" key="12">
    <source>
        <dbReference type="ARBA" id="ARBA00022989"/>
    </source>
</evidence>
<evidence type="ECO:0000256" key="16">
    <source>
        <dbReference type="ARBA" id="ARBA00032853"/>
    </source>
</evidence>
<protein>
    <recommendedName>
        <fullName evidence="6 19">Adenosylcobinamide-GDP ribazoletransferase</fullName>
        <ecNumber evidence="5 19">2.7.8.26</ecNumber>
    </recommendedName>
    <alternativeName>
        <fullName evidence="16 19">Cobalamin synthase</fullName>
    </alternativeName>
    <alternativeName>
        <fullName evidence="15 19">Cobalamin-5'-phosphate synthase</fullName>
    </alternativeName>
</protein>
<gene>
    <name evidence="19" type="primary">cobS</name>
    <name evidence="20" type="ORF">DWV67_00625</name>
</gene>
<keyword evidence="8 19" id="KW-0169">Cobalamin biosynthesis</keyword>
<evidence type="ECO:0000256" key="2">
    <source>
        <dbReference type="ARBA" id="ARBA00004651"/>
    </source>
</evidence>
<organism evidence="20 21">
    <name type="scientific">Dorea formicigenerans</name>
    <dbReference type="NCBI Taxonomy" id="39486"/>
    <lineage>
        <taxon>Bacteria</taxon>
        <taxon>Bacillati</taxon>
        <taxon>Bacillota</taxon>
        <taxon>Clostridia</taxon>
        <taxon>Lachnospirales</taxon>
        <taxon>Lachnospiraceae</taxon>
        <taxon>Dorea</taxon>
    </lineage>
</organism>
<evidence type="ECO:0000256" key="10">
    <source>
        <dbReference type="ARBA" id="ARBA00022692"/>
    </source>
</evidence>
<feature type="transmembrane region" description="Helical" evidence="19">
    <location>
        <begin position="248"/>
        <end position="271"/>
    </location>
</feature>
<evidence type="ECO:0000256" key="18">
    <source>
        <dbReference type="ARBA" id="ARBA00049504"/>
    </source>
</evidence>
<feature type="transmembrane region" description="Helical" evidence="19">
    <location>
        <begin position="119"/>
        <end position="140"/>
    </location>
</feature>
<evidence type="ECO:0000256" key="5">
    <source>
        <dbReference type="ARBA" id="ARBA00013200"/>
    </source>
</evidence>
<dbReference type="HAMAP" id="MF_00719">
    <property type="entry name" value="CobS"/>
    <property type="match status" value="1"/>
</dbReference>
<dbReference type="GO" id="GO:0009236">
    <property type="term" value="P:cobalamin biosynthetic process"/>
    <property type="evidence" value="ECO:0007669"/>
    <property type="project" value="UniProtKB-UniRule"/>
</dbReference>
<keyword evidence="11 19" id="KW-0460">Magnesium</keyword>
<feature type="transmembrane region" description="Helical" evidence="19">
    <location>
        <begin position="32"/>
        <end position="55"/>
    </location>
</feature>
<comment type="catalytic activity">
    <reaction evidence="18 19">
        <text>alpha-ribazole 5'-phosphate + adenosylcob(III)inamide-GDP = adenosylcob(III)alamin 5'-phosphate + GMP + H(+)</text>
        <dbReference type="Rhea" id="RHEA:23560"/>
        <dbReference type="ChEBI" id="CHEBI:15378"/>
        <dbReference type="ChEBI" id="CHEBI:57918"/>
        <dbReference type="ChEBI" id="CHEBI:58115"/>
        <dbReference type="ChEBI" id="CHEBI:60487"/>
        <dbReference type="ChEBI" id="CHEBI:60493"/>
        <dbReference type="EC" id="2.7.8.26"/>
    </reaction>
</comment>
<dbReference type="EMBL" id="QSAJ01000001">
    <property type="protein sequence ID" value="RGW55956.1"/>
    <property type="molecule type" value="Genomic_DNA"/>
</dbReference>
<comment type="pathway">
    <text evidence="3 19">Cofactor biosynthesis; adenosylcobalamin biosynthesis; adenosylcobalamin from cob(II)yrinate a,c-diamide: step 7/7.</text>
</comment>
<evidence type="ECO:0000256" key="14">
    <source>
        <dbReference type="ARBA" id="ARBA00025228"/>
    </source>
</evidence>
<comment type="caution">
    <text evidence="20">The sequence shown here is derived from an EMBL/GenBank/DDBJ whole genome shotgun (WGS) entry which is preliminary data.</text>
</comment>
<dbReference type="RefSeq" id="WP_119195444.1">
    <property type="nucleotide sequence ID" value="NZ_AP031430.1"/>
</dbReference>
<evidence type="ECO:0000256" key="4">
    <source>
        <dbReference type="ARBA" id="ARBA00010561"/>
    </source>
</evidence>
<dbReference type="GO" id="GO:0051073">
    <property type="term" value="F:adenosylcobinamide-GDP ribazoletransferase activity"/>
    <property type="evidence" value="ECO:0007669"/>
    <property type="project" value="UniProtKB-UniRule"/>
</dbReference>
<keyword evidence="12 19" id="KW-1133">Transmembrane helix</keyword>